<accession>A0A9D3TIC3</accession>
<dbReference type="PANTHER" id="PTHR14043">
    <property type="entry name" value="CCAAT DISPLACEMENT PROTEIN-RELATED"/>
    <property type="match status" value="1"/>
</dbReference>
<sequence>MIVDFNTVVPDPAPALEVAQQLQVKVQRMHDIETENQKLRETLEEYNKEFAEVKNQEVTIKALKEKIQEYEQSLKSQAENLAQEKEQLLHNDYAEKERAAHVVHRRIGASAESLARVAAGLASPGAGGPSKKHGAPQPFSAGIRKLQETQESLASKLEEADCKVQSLQTGTSPPPRPEAETDTVAVDDPPLPPLVRSRGRPGHVAPATGTHQFADKTPLVSGPPPAGSPRPAVSSNASHCTSSDRAITHHPRVLAAGAWLTRRCHIQHAYHTSACSSCLPSHPHPVRCHRSFSQLFIMFDIMFGVAQVRALAQIA</sequence>
<proteinExistence type="predicted"/>
<dbReference type="Proteomes" id="UP001046870">
    <property type="component" value="Chromosome 3"/>
</dbReference>
<feature type="coiled-coil region" evidence="2">
    <location>
        <begin position="22"/>
        <end position="91"/>
    </location>
</feature>
<protein>
    <submittedName>
        <fullName evidence="4">Uncharacterized protein</fullName>
    </submittedName>
</protein>
<dbReference type="GO" id="GO:0005634">
    <property type="term" value="C:nucleus"/>
    <property type="evidence" value="ECO:0007669"/>
    <property type="project" value="TreeGrafter"/>
</dbReference>
<keyword evidence="5" id="KW-1185">Reference proteome</keyword>
<keyword evidence="1 2" id="KW-0175">Coiled coil</keyword>
<organism evidence="4 5">
    <name type="scientific">Megalops atlanticus</name>
    <name type="common">Tarpon</name>
    <name type="synonym">Clupea gigantea</name>
    <dbReference type="NCBI Taxonomy" id="7932"/>
    <lineage>
        <taxon>Eukaryota</taxon>
        <taxon>Metazoa</taxon>
        <taxon>Chordata</taxon>
        <taxon>Craniata</taxon>
        <taxon>Vertebrata</taxon>
        <taxon>Euteleostomi</taxon>
        <taxon>Actinopterygii</taxon>
        <taxon>Neopterygii</taxon>
        <taxon>Teleostei</taxon>
        <taxon>Elopiformes</taxon>
        <taxon>Megalopidae</taxon>
        <taxon>Megalops</taxon>
    </lineage>
</organism>
<reference evidence="4" key="1">
    <citation type="submission" date="2021-01" db="EMBL/GenBank/DDBJ databases">
        <authorList>
            <person name="Zahm M."/>
            <person name="Roques C."/>
            <person name="Cabau C."/>
            <person name="Klopp C."/>
            <person name="Donnadieu C."/>
            <person name="Jouanno E."/>
            <person name="Lampietro C."/>
            <person name="Louis A."/>
            <person name="Herpin A."/>
            <person name="Echchiki A."/>
            <person name="Berthelot C."/>
            <person name="Parey E."/>
            <person name="Roest-Crollius H."/>
            <person name="Braasch I."/>
            <person name="Postlethwait J."/>
            <person name="Bobe J."/>
            <person name="Montfort J."/>
            <person name="Bouchez O."/>
            <person name="Begum T."/>
            <person name="Mejri S."/>
            <person name="Adams A."/>
            <person name="Chen W.-J."/>
            <person name="Guiguen Y."/>
        </authorList>
    </citation>
    <scope>NUCLEOTIDE SEQUENCE</scope>
    <source>
        <strain evidence="4">YG-15Mar2019-1</strain>
        <tissue evidence="4">Brain</tissue>
    </source>
</reference>
<dbReference type="GO" id="GO:0000977">
    <property type="term" value="F:RNA polymerase II transcription regulatory region sequence-specific DNA binding"/>
    <property type="evidence" value="ECO:0007669"/>
    <property type="project" value="TreeGrafter"/>
</dbReference>
<feature type="region of interest" description="Disordered" evidence="3">
    <location>
        <begin position="150"/>
        <end position="244"/>
    </location>
</feature>
<dbReference type="AlphaFoldDB" id="A0A9D3TIC3"/>
<evidence type="ECO:0000313" key="5">
    <source>
        <dbReference type="Proteomes" id="UP001046870"/>
    </source>
</evidence>
<dbReference type="EMBL" id="JAFDVH010000003">
    <property type="protein sequence ID" value="KAG7483816.1"/>
    <property type="molecule type" value="Genomic_DNA"/>
</dbReference>
<dbReference type="OrthoDB" id="10257567at2759"/>
<dbReference type="GO" id="GO:0000981">
    <property type="term" value="F:DNA-binding transcription factor activity, RNA polymerase II-specific"/>
    <property type="evidence" value="ECO:0007669"/>
    <property type="project" value="TreeGrafter"/>
</dbReference>
<evidence type="ECO:0000313" key="4">
    <source>
        <dbReference type="EMBL" id="KAG7483816.1"/>
    </source>
</evidence>
<evidence type="ECO:0000256" key="3">
    <source>
        <dbReference type="SAM" id="MobiDB-lite"/>
    </source>
</evidence>
<evidence type="ECO:0000256" key="2">
    <source>
        <dbReference type="SAM" id="Coils"/>
    </source>
</evidence>
<comment type="caution">
    <text evidence="4">The sequence shown here is derived from an EMBL/GenBank/DDBJ whole genome shotgun (WGS) entry which is preliminary data.</text>
</comment>
<name>A0A9D3TIC3_MEGAT</name>
<dbReference type="PANTHER" id="PTHR14043:SF2">
    <property type="entry name" value="HOMEOBOX PROTEIN CUT"/>
    <property type="match status" value="1"/>
</dbReference>
<gene>
    <name evidence="4" type="ORF">MATL_G00042290</name>
</gene>
<evidence type="ECO:0000256" key="1">
    <source>
        <dbReference type="ARBA" id="ARBA00023054"/>
    </source>
</evidence>